<name>A0ABW1AB08_9ACTN</name>
<evidence type="ECO:0000313" key="4">
    <source>
        <dbReference type="Proteomes" id="UP001596074"/>
    </source>
</evidence>
<gene>
    <name evidence="3" type="ORF">ACFPZN_32745</name>
</gene>
<comment type="caution">
    <text evidence="3">The sequence shown here is derived from an EMBL/GenBank/DDBJ whole genome shotgun (WGS) entry which is preliminary data.</text>
</comment>
<dbReference type="InterPro" id="IPR047789">
    <property type="entry name" value="CU044_5270-like"/>
</dbReference>
<evidence type="ECO:0000313" key="3">
    <source>
        <dbReference type="EMBL" id="MFC5750420.1"/>
    </source>
</evidence>
<dbReference type="RefSeq" id="WP_378286162.1">
    <property type="nucleotide sequence ID" value="NZ_JBHSON010000053.1"/>
</dbReference>
<sequence>MDELDALRQMRTGLAEEEHPDRIALRTNWRAGMTGRPRRGFKLPLLSLAATAAVVAGAVAVVSLPSDEVPAPGPSGTTVPQRQGDVLLMAATNAEKAPIGKYWHTRTVMGEIYAVGSSRADHYKVDSRQGNEYWIDRNGQGRFAHLDFTDVPVTAQDRRKWQAAGSPTWVSIPNSEGSDAEMRLDMRPLSGRAFRWMPADDRYFGMTQKQIAELPTEPKALENALLNLKGRWRAVGQNGPDERMRALKGQERARALSEAAGDLLSRIPAPPAVRAAAFRMLAAQPGVKAEGETTDPLGRKGTVVSLPLKTTTPLGIFTAPKQLGTYRRQFIVDPGKGMLLAVRDLVATPPKGSLRLPPGDDGKPRSLKAENMPDRFHRPGEPASYKVFEIAEWTDAEPPQ</sequence>
<feature type="transmembrane region" description="Helical" evidence="2">
    <location>
        <begin position="43"/>
        <end position="64"/>
    </location>
</feature>
<feature type="region of interest" description="Disordered" evidence="1">
    <location>
        <begin position="350"/>
        <end position="381"/>
    </location>
</feature>
<feature type="compositionally biased region" description="Basic and acidic residues" evidence="1">
    <location>
        <begin position="358"/>
        <end position="380"/>
    </location>
</feature>
<keyword evidence="4" id="KW-1185">Reference proteome</keyword>
<proteinExistence type="predicted"/>
<evidence type="ECO:0000256" key="1">
    <source>
        <dbReference type="SAM" id="MobiDB-lite"/>
    </source>
</evidence>
<reference evidence="4" key="1">
    <citation type="journal article" date="2019" name="Int. J. Syst. Evol. Microbiol.">
        <title>The Global Catalogue of Microorganisms (GCM) 10K type strain sequencing project: providing services to taxonomists for standard genome sequencing and annotation.</title>
        <authorList>
            <consortium name="The Broad Institute Genomics Platform"/>
            <consortium name="The Broad Institute Genome Sequencing Center for Infectious Disease"/>
            <person name="Wu L."/>
            <person name="Ma J."/>
        </authorList>
    </citation>
    <scope>NUCLEOTIDE SEQUENCE [LARGE SCALE GENOMIC DNA]</scope>
    <source>
        <strain evidence="4">KCTC 42087</strain>
    </source>
</reference>
<keyword evidence="2" id="KW-1133">Transmembrane helix</keyword>
<dbReference type="EMBL" id="JBHSON010000053">
    <property type="protein sequence ID" value="MFC5750420.1"/>
    <property type="molecule type" value="Genomic_DNA"/>
</dbReference>
<dbReference type="Proteomes" id="UP001596074">
    <property type="component" value="Unassembled WGS sequence"/>
</dbReference>
<organism evidence="3 4">
    <name type="scientific">Actinomadura rugatobispora</name>
    <dbReference type="NCBI Taxonomy" id="1994"/>
    <lineage>
        <taxon>Bacteria</taxon>
        <taxon>Bacillati</taxon>
        <taxon>Actinomycetota</taxon>
        <taxon>Actinomycetes</taxon>
        <taxon>Streptosporangiales</taxon>
        <taxon>Thermomonosporaceae</taxon>
        <taxon>Actinomadura</taxon>
    </lineage>
</organism>
<keyword evidence="2" id="KW-0472">Membrane</keyword>
<accession>A0ABW1AB08</accession>
<protein>
    <submittedName>
        <fullName evidence="3">CU044_5270 family protein</fullName>
    </submittedName>
</protein>
<evidence type="ECO:0000256" key="2">
    <source>
        <dbReference type="SAM" id="Phobius"/>
    </source>
</evidence>
<dbReference type="NCBIfam" id="NF038083">
    <property type="entry name" value="CU044_5270_fam"/>
    <property type="match status" value="1"/>
</dbReference>
<keyword evidence="2" id="KW-0812">Transmembrane</keyword>